<evidence type="ECO:0000313" key="6">
    <source>
        <dbReference type="Proteomes" id="UP000199766"/>
    </source>
</evidence>
<comment type="similarity">
    <text evidence="1">Belongs to the leucine-binding protein family.</text>
</comment>
<proteinExistence type="inferred from homology"/>
<keyword evidence="2 3" id="KW-0732">Signal</keyword>
<dbReference type="RefSeq" id="WP_091454393.1">
    <property type="nucleotide sequence ID" value="NZ_FOGD01000002.1"/>
</dbReference>
<dbReference type="PANTHER" id="PTHR47151">
    <property type="entry name" value="LEU/ILE/VAL-BINDING ABC TRANSPORTER SUBUNIT"/>
    <property type="match status" value="1"/>
</dbReference>
<accession>A0A1H9IYW0</accession>
<sequence>MKRSLVSIAILGLLTSVAQAQEVVKIGVAAPLTGSQAHLGKDIENGARLAIEEYNAKGVTLAGKKVKFELQAEDDQADPRTATTVAQRLADSGVKGVVGHLNSGASIPASRIYNDASLPQVSPASTNPKLTQQGFKATFRTIANDVQQGLSIGKYAATKLGKKIAIIDDRTAYGQGLADEVEKAVKANGGTVTGREFTSDKATDFQAILTRVKAQNPDVIVYSGMDSQGGPMLKQIKQLGLNTKFITGDGGCTSEIIKLAGDAISANAYCTQPGLPLEQMPGGKDFNARYSKRFNAPVQIYAPYAYDATSALIEAMKAANSAEPAKYTAQLGKVNFPGVIGTVAFDAKGDIKDGAVTVYQLKAGKWEPLP</sequence>
<dbReference type="STRING" id="180197.SAMN02982919_01254"/>
<evidence type="ECO:0000256" key="3">
    <source>
        <dbReference type="SAM" id="SignalP"/>
    </source>
</evidence>
<dbReference type="AlphaFoldDB" id="A0A1H9IYW0"/>
<dbReference type="Gene3D" id="3.40.50.2300">
    <property type="match status" value="2"/>
</dbReference>
<keyword evidence="6" id="KW-1185">Reference proteome</keyword>
<dbReference type="InterPro" id="IPR028082">
    <property type="entry name" value="Peripla_BP_I"/>
</dbReference>
<protein>
    <submittedName>
        <fullName evidence="5">Amino acid/amide ABC transporter substrate-binding protein, HAAT family</fullName>
    </submittedName>
</protein>
<dbReference type="Proteomes" id="UP000199766">
    <property type="component" value="Unassembled WGS sequence"/>
</dbReference>
<organism evidence="5 6">
    <name type="scientific">Giesbergeria anulus</name>
    <dbReference type="NCBI Taxonomy" id="180197"/>
    <lineage>
        <taxon>Bacteria</taxon>
        <taxon>Pseudomonadati</taxon>
        <taxon>Pseudomonadota</taxon>
        <taxon>Betaproteobacteria</taxon>
        <taxon>Burkholderiales</taxon>
        <taxon>Comamonadaceae</taxon>
        <taxon>Giesbergeria</taxon>
    </lineage>
</organism>
<dbReference type="CDD" id="cd06342">
    <property type="entry name" value="PBP1_ABC_LIVBP-like"/>
    <property type="match status" value="1"/>
</dbReference>
<feature type="chain" id="PRO_5011697944" evidence="3">
    <location>
        <begin position="21"/>
        <end position="370"/>
    </location>
</feature>
<name>A0A1H9IYW0_9BURK</name>
<evidence type="ECO:0000256" key="2">
    <source>
        <dbReference type="ARBA" id="ARBA00022729"/>
    </source>
</evidence>
<dbReference type="InterPro" id="IPR028081">
    <property type="entry name" value="Leu-bd"/>
</dbReference>
<evidence type="ECO:0000313" key="5">
    <source>
        <dbReference type="EMBL" id="SEQ79585.1"/>
    </source>
</evidence>
<feature type="signal peptide" evidence="3">
    <location>
        <begin position="1"/>
        <end position="20"/>
    </location>
</feature>
<feature type="domain" description="Leucine-binding protein" evidence="4">
    <location>
        <begin position="24"/>
        <end position="364"/>
    </location>
</feature>
<dbReference type="PANTHER" id="PTHR47151:SF2">
    <property type="entry name" value="AMINO ACID BINDING PROTEIN"/>
    <property type="match status" value="1"/>
</dbReference>
<gene>
    <name evidence="5" type="ORF">SAMN02982919_01254</name>
</gene>
<dbReference type="SUPFAM" id="SSF53822">
    <property type="entry name" value="Periplasmic binding protein-like I"/>
    <property type="match status" value="1"/>
</dbReference>
<evidence type="ECO:0000256" key="1">
    <source>
        <dbReference type="ARBA" id="ARBA00010062"/>
    </source>
</evidence>
<evidence type="ECO:0000259" key="4">
    <source>
        <dbReference type="Pfam" id="PF13458"/>
    </source>
</evidence>
<reference evidence="5 6" key="1">
    <citation type="submission" date="2016-10" db="EMBL/GenBank/DDBJ databases">
        <authorList>
            <person name="de Groot N.N."/>
        </authorList>
    </citation>
    <scope>NUCLEOTIDE SEQUENCE [LARGE SCALE GENOMIC DNA]</scope>
    <source>
        <strain evidence="5 6">ATCC 35958</strain>
    </source>
</reference>
<dbReference type="EMBL" id="FOGD01000002">
    <property type="protein sequence ID" value="SEQ79585.1"/>
    <property type="molecule type" value="Genomic_DNA"/>
</dbReference>
<dbReference type="OrthoDB" id="9783240at2"/>
<dbReference type="Pfam" id="PF13458">
    <property type="entry name" value="Peripla_BP_6"/>
    <property type="match status" value="1"/>
</dbReference>